<feature type="transmembrane region" description="Helical" evidence="6">
    <location>
        <begin position="80"/>
        <end position="100"/>
    </location>
</feature>
<feature type="transmembrane region" description="Helical" evidence="6">
    <location>
        <begin position="338"/>
        <end position="356"/>
    </location>
</feature>
<accession>A0A6J8C2X5</accession>
<dbReference type="AlphaFoldDB" id="A0A6J8C2X5"/>
<proteinExistence type="inferred from homology"/>
<dbReference type="InterPro" id="IPR051951">
    <property type="entry name" value="UNC-93_regulatory"/>
</dbReference>
<feature type="transmembrane region" description="Helical" evidence="6">
    <location>
        <begin position="362"/>
        <end position="395"/>
    </location>
</feature>
<evidence type="ECO:0000256" key="5">
    <source>
        <dbReference type="ARBA" id="ARBA00023136"/>
    </source>
</evidence>
<keyword evidence="8" id="KW-1185">Reference proteome</keyword>
<evidence type="ECO:0008006" key="9">
    <source>
        <dbReference type="Google" id="ProtNLM"/>
    </source>
</evidence>
<keyword evidence="3 6" id="KW-0812">Transmembrane</keyword>
<dbReference type="PANTHER" id="PTHR19444">
    <property type="entry name" value="UNC-93 RELATED"/>
    <property type="match status" value="1"/>
</dbReference>
<dbReference type="OrthoDB" id="10010517at2759"/>
<feature type="transmembrane region" description="Helical" evidence="6">
    <location>
        <begin position="429"/>
        <end position="446"/>
    </location>
</feature>
<evidence type="ECO:0000256" key="3">
    <source>
        <dbReference type="ARBA" id="ARBA00022692"/>
    </source>
</evidence>
<dbReference type="Pfam" id="PF05978">
    <property type="entry name" value="UNC-93"/>
    <property type="match status" value="1"/>
</dbReference>
<evidence type="ECO:0000256" key="2">
    <source>
        <dbReference type="ARBA" id="ARBA00009172"/>
    </source>
</evidence>
<feature type="transmembrane region" description="Helical" evidence="6">
    <location>
        <begin position="112"/>
        <end position="133"/>
    </location>
</feature>
<feature type="transmembrane region" description="Helical" evidence="6">
    <location>
        <begin position="493"/>
        <end position="510"/>
    </location>
</feature>
<feature type="transmembrane region" description="Helical" evidence="6">
    <location>
        <begin position="140"/>
        <end position="158"/>
    </location>
</feature>
<feature type="transmembrane region" description="Helical" evidence="6">
    <location>
        <begin position="284"/>
        <end position="305"/>
    </location>
</feature>
<dbReference type="Gene3D" id="1.20.1250.20">
    <property type="entry name" value="MFS general substrate transporter like domains"/>
    <property type="match status" value="1"/>
</dbReference>
<dbReference type="EMBL" id="CACVKT020004298">
    <property type="protein sequence ID" value="CAC5389017.1"/>
    <property type="molecule type" value="Genomic_DNA"/>
</dbReference>
<keyword evidence="5 6" id="KW-0472">Membrane</keyword>
<evidence type="ECO:0000256" key="1">
    <source>
        <dbReference type="ARBA" id="ARBA00004141"/>
    </source>
</evidence>
<protein>
    <recommendedName>
        <fullName evidence="9">Protein unc-93 homolog A,UNC93-like protein</fullName>
    </recommendedName>
</protein>
<feature type="transmembrane region" description="Helical" evidence="6">
    <location>
        <begin position="467"/>
        <end position="487"/>
    </location>
</feature>
<evidence type="ECO:0000256" key="6">
    <source>
        <dbReference type="SAM" id="Phobius"/>
    </source>
</evidence>
<sequence length="527" mass="58468">MDDIHKTSSEKVHVLSVSSAPSHHVHHAVMTHVGGIEYDKTRRRSTIHSYTLSNYHALSHDPQTMRAVHEMTRAKAYKNVIALGLAFMFVFTAFVSIQGLQSTMNWEGGVGVTSLSSIYVTTIISCLLAPWIIQKLTTKWTMIIAFVLCTGYFAGNFHPEHYMLVPLGALLGLLGGPLWSAQATSITSISLAYSEHIHAEEQEIVVNKMMGIFCGLFRTSNIWGNLITTLVLGKNETIHVPKYHNYSTNSTCGAGYCLTVEDELNHGIYFSQNAMRTISSKTKIMLLSIYLGCGMMGIVILISLFDQHKSSKLKCRDDVLSSKETFLATIKMFKDTKCLLLLVIVVFIGLEQGFMFSDFTKAYISCTLGVTSIGPVMICFGAVSSVSCILIGCIASRHIKRFAFISAGATFNIGLLIVLWLWKPSTLDIPNFFVVAACLGLCDAIWQTQTYTLFGIMFMHKQEASFASYRMFYATGCAIAFGYSYFLCVETKVLILAVVLIIGLIFYCVIEMKVQLQSQHIKDIVAL</sequence>
<name>A0A6J8C2X5_MYTCO</name>
<comment type="subcellular location">
    <subcellularLocation>
        <location evidence="1">Membrane</location>
        <topology evidence="1">Multi-pass membrane protein</topology>
    </subcellularLocation>
</comment>
<dbReference type="Proteomes" id="UP000507470">
    <property type="component" value="Unassembled WGS sequence"/>
</dbReference>
<gene>
    <name evidence="7" type="ORF">MCOR_24236</name>
</gene>
<dbReference type="InterPro" id="IPR010291">
    <property type="entry name" value="Ion_channel_UNC-93"/>
</dbReference>
<feature type="transmembrane region" description="Helical" evidence="6">
    <location>
        <begin position="402"/>
        <end position="423"/>
    </location>
</feature>
<evidence type="ECO:0000313" key="8">
    <source>
        <dbReference type="Proteomes" id="UP000507470"/>
    </source>
</evidence>
<comment type="similarity">
    <text evidence="2">Belongs to the unc-93 family.</text>
</comment>
<dbReference type="InterPro" id="IPR036259">
    <property type="entry name" value="MFS_trans_sf"/>
</dbReference>
<evidence type="ECO:0000256" key="4">
    <source>
        <dbReference type="ARBA" id="ARBA00022989"/>
    </source>
</evidence>
<dbReference type="SUPFAM" id="SSF103473">
    <property type="entry name" value="MFS general substrate transporter"/>
    <property type="match status" value="1"/>
</dbReference>
<reference evidence="7 8" key="1">
    <citation type="submission" date="2020-06" db="EMBL/GenBank/DDBJ databases">
        <authorList>
            <person name="Li R."/>
            <person name="Bekaert M."/>
        </authorList>
    </citation>
    <scope>NUCLEOTIDE SEQUENCE [LARGE SCALE GENOMIC DNA]</scope>
    <source>
        <strain evidence="8">wild</strain>
    </source>
</reference>
<dbReference type="PANTHER" id="PTHR19444:SF13">
    <property type="entry name" value="PROTEIN UNC-93 HOMOLOG A"/>
    <property type="match status" value="1"/>
</dbReference>
<evidence type="ECO:0000313" key="7">
    <source>
        <dbReference type="EMBL" id="CAC5389017.1"/>
    </source>
</evidence>
<organism evidence="7 8">
    <name type="scientific">Mytilus coruscus</name>
    <name type="common">Sea mussel</name>
    <dbReference type="NCBI Taxonomy" id="42192"/>
    <lineage>
        <taxon>Eukaryota</taxon>
        <taxon>Metazoa</taxon>
        <taxon>Spiralia</taxon>
        <taxon>Lophotrochozoa</taxon>
        <taxon>Mollusca</taxon>
        <taxon>Bivalvia</taxon>
        <taxon>Autobranchia</taxon>
        <taxon>Pteriomorphia</taxon>
        <taxon>Mytilida</taxon>
        <taxon>Mytiloidea</taxon>
        <taxon>Mytilidae</taxon>
        <taxon>Mytilinae</taxon>
        <taxon>Mytilus</taxon>
    </lineage>
</organism>
<dbReference type="GO" id="GO:0016020">
    <property type="term" value="C:membrane"/>
    <property type="evidence" value="ECO:0007669"/>
    <property type="project" value="UniProtKB-SubCell"/>
</dbReference>
<keyword evidence="4 6" id="KW-1133">Transmembrane helix</keyword>